<accession>A0A4D6KUA6</accession>
<keyword evidence="4" id="KW-1185">Reference proteome</keyword>
<feature type="region of interest" description="Disordered" evidence="2">
    <location>
        <begin position="178"/>
        <end position="214"/>
    </location>
</feature>
<feature type="compositionally biased region" description="Low complexity" evidence="2">
    <location>
        <begin position="205"/>
        <end position="214"/>
    </location>
</feature>
<organism evidence="3 4">
    <name type="scientific">Vigna unguiculata</name>
    <name type="common">Cowpea</name>
    <dbReference type="NCBI Taxonomy" id="3917"/>
    <lineage>
        <taxon>Eukaryota</taxon>
        <taxon>Viridiplantae</taxon>
        <taxon>Streptophyta</taxon>
        <taxon>Embryophyta</taxon>
        <taxon>Tracheophyta</taxon>
        <taxon>Spermatophyta</taxon>
        <taxon>Magnoliopsida</taxon>
        <taxon>eudicotyledons</taxon>
        <taxon>Gunneridae</taxon>
        <taxon>Pentapetalae</taxon>
        <taxon>rosids</taxon>
        <taxon>fabids</taxon>
        <taxon>Fabales</taxon>
        <taxon>Fabaceae</taxon>
        <taxon>Papilionoideae</taxon>
        <taxon>50 kb inversion clade</taxon>
        <taxon>NPAAA clade</taxon>
        <taxon>indigoferoid/millettioid clade</taxon>
        <taxon>Phaseoleae</taxon>
        <taxon>Vigna</taxon>
    </lineage>
</organism>
<dbReference type="AlphaFoldDB" id="A0A4D6KUA6"/>
<evidence type="ECO:0000313" key="4">
    <source>
        <dbReference type="Proteomes" id="UP000501690"/>
    </source>
</evidence>
<proteinExistence type="predicted"/>
<feature type="compositionally biased region" description="Acidic residues" evidence="2">
    <location>
        <begin position="185"/>
        <end position="201"/>
    </location>
</feature>
<protein>
    <submittedName>
        <fullName evidence="3">Uncharacterized protein</fullName>
    </submittedName>
</protein>
<dbReference type="Proteomes" id="UP000501690">
    <property type="component" value="Linkage Group LG1"/>
</dbReference>
<dbReference type="EMBL" id="CP039345">
    <property type="protein sequence ID" value="QCD79437.1"/>
    <property type="molecule type" value="Genomic_DNA"/>
</dbReference>
<evidence type="ECO:0000256" key="2">
    <source>
        <dbReference type="SAM" id="MobiDB-lite"/>
    </source>
</evidence>
<gene>
    <name evidence="3" type="ORF">DEO72_LG1g3078</name>
</gene>
<feature type="coiled-coil region" evidence="1">
    <location>
        <begin position="114"/>
        <end position="141"/>
    </location>
</feature>
<name>A0A4D6KUA6_VIGUN</name>
<sequence>MRTCVVDNISSSGTSLVMFGDTNDGQDKGSHYLEDDVVDKLGVKGPESGLIELPEISVRKDIVINLPDTIINSIDGMKADHIVRVMVEFGSKALILSRHVRSLYRREVKEGDSEGKLNRRIEDLEADYNELKEKYDGVVGELDDLKNCIIQEHINDFEKDVDAADSKFDVNKDVVDGKLVKEDESSPDEEAEKEAAEEEKEVNDAAEVAPDATE</sequence>
<evidence type="ECO:0000313" key="3">
    <source>
        <dbReference type="EMBL" id="QCD79437.1"/>
    </source>
</evidence>
<evidence type="ECO:0000256" key="1">
    <source>
        <dbReference type="SAM" id="Coils"/>
    </source>
</evidence>
<reference evidence="3 4" key="1">
    <citation type="submission" date="2019-04" db="EMBL/GenBank/DDBJ databases">
        <title>An improved genome assembly and genetic linkage map for asparagus bean, Vigna unguiculata ssp. sesquipedialis.</title>
        <authorList>
            <person name="Xia Q."/>
            <person name="Zhang R."/>
            <person name="Dong Y."/>
        </authorList>
    </citation>
    <scope>NUCLEOTIDE SEQUENCE [LARGE SCALE GENOMIC DNA]</scope>
    <source>
        <tissue evidence="3">Leaf</tissue>
    </source>
</reference>
<keyword evidence="1" id="KW-0175">Coiled coil</keyword>